<dbReference type="AlphaFoldDB" id="H1KCP5"/>
<evidence type="ECO:0000259" key="2">
    <source>
        <dbReference type="Pfam" id="PF12323"/>
    </source>
</evidence>
<dbReference type="EMBL" id="AGJK01000005">
    <property type="protein sequence ID" value="EHP94718.1"/>
    <property type="molecule type" value="Genomic_DNA"/>
</dbReference>
<comment type="caution">
    <text evidence="3">The sequence shown here is derived from an EMBL/GenBank/DDBJ whole genome shotgun (WGS) entry which is preliminary data.</text>
</comment>
<dbReference type="Pfam" id="PF12323">
    <property type="entry name" value="HTH_OrfB_IS605"/>
    <property type="match status" value="1"/>
</dbReference>
<reference evidence="3 4" key="1">
    <citation type="submission" date="2011-09" db="EMBL/GenBank/DDBJ databases">
        <title>The draft genome of Methylobacterium extorquens DSM 13060.</title>
        <authorList>
            <consortium name="US DOE Joint Genome Institute (JGI-PGF)"/>
            <person name="Lucas S."/>
            <person name="Han J."/>
            <person name="Lapidus A."/>
            <person name="Cheng J.-F."/>
            <person name="Goodwin L."/>
            <person name="Pitluck S."/>
            <person name="Peters L."/>
            <person name="Land M.L."/>
            <person name="Hauser L."/>
            <person name="Koskimaki J."/>
            <person name="Halonen O."/>
            <person name="Pirttila A."/>
            <person name="Frank C."/>
            <person name="Woyke T.J."/>
        </authorList>
    </citation>
    <scope>NUCLEOTIDE SEQUENCE [LARGE SCALE GENOMIC DNA]</scope>
    <source>
        <strain evidence="3 4">DSM 13060</strain>
    </source>
</reference>
<sequence length="431" mass="47906">MKPPARSAWPLSYTLGVRYVPVKYSVHRRVTYKLYPSPVQAAALERVCDLHRALYNAALEERIEAYRKAGRSIGFADQCKSVTAIRLDDPAYRVLNAQSLQVTLKRLDRAFQSFFRRVKAGQAPGFPRFKGRDRFPGFGFKSHGDGFRFTPGQGWRNGTLHLSGIGEMTARGEARTPGELVCADVQRRAEGWFLSLVVSCEPHRERMGESIAGLEWGVETYATLCTGPMQFGEIENERFLAVEQEALKEEQRALSRALRGKRSKRAAKVRKLIARRSRHLANRRKDLTHQVTARLVRGHATIVTEDLSVRNMTASARGSVEEPGRRVKQKAGLNRAILDTAPGSFLSHLRIKAEEAGCVLVLVDPRRHRPSQTCPVSGEVRKKGLGERTHTLPDGRVISRDQASAWVLWNIGQKLAAGASPETALGAAIAA</sequence>
<dbReference type="InterPro" id="IPR021027">
    <property type="entry name" value="Transposase_put_HTH"/>
</dbReference>
<evidence type="ECO:0000313" key="3">
    <source>
        <dbReference type="EMBL" id="EHP94718.1"/>
    </source>
</evidence>
<dbReference type="Pfam" id="PF01385">
    <property type="entry name" value="OrfB_IS605"/>
    <property type="match status" value="1"/>
</dbReference>
<evidence type="ECO:0000259" key="1">
    <source>
        <dbReference type="Pfam" id="PF01385"/>
    </source>
</evidence>
<protein>
    <submittedName>
        <fullName evidence="3">Transposase, IS605 OrfB family</fullName>
    </submittedName>
</protein>
<evidence type="ECO:0000313" key="4">
    <source>
        <dbReference type="Proteomes" id="UP000004382"/>
    </source>
</evidence>
<name>H1KCP5_METEX</name>
<feature type="domain" description="Probable transposase IS891/IS1136/IS1341" evidence="1">
    <location>
        <begin position="199"/>
        <end position="314"/>
    </location>
</feature>
<dbReference type="InterPro" id="IPR001959">
    <property type="entry name" value="Transposase"/>
</dbReference>
<organism evidence="3 4">
    <name type="scientific">Methylorubrum extorquens DSM 13060</name>
    <dbReference type="NCBI Taxonomy" id="882800"/>
    <lineage>
        <taxon>Bacteria</taxon>
        <taxon>Pseudomonadati</taxon>
        <taxon>Pseudomonadota</taxon>
        <taxon>Alphaproteobacteria</taxon>
        <taxon>Hyphomicrobiales</taxon>
        <taxon>Methylobacteriaceae</taxon>
        <taxon>Methylorubrum</taxon>
    </lineage>
</organism>
<proteinExistence type="predicted"/>
<dbReference type="Proteomes" id="UP000004382">
    <property type="component" value="Unassembled WGS sequence"/>
</dbReference>
<dbReference type="PATRIC" id="fig|882800.3.peg.387"/>
<feature type="domain" description="Transposase putative helix-turn-helix" evidence="2">
    <location>
        <begin position="27"/>
        <end position="70"/>
    </location>
</feature>
<dbReference type="NCBIfam" id="NF040570">
    <property type="entry name" value="guided_TnpB"/>
    <property type="match status" value="1"/>
</dbReference>
<accession>H1KCP5</accession>
<gene>
    <name evidence="3" type="ORF">MetexDRAFT_0407</name>
</gene>